<dbReference type="OrthoDB" id="3811263at2"/>
<dbReference type="RefSeq" id="WP_132320476.1">
    <property type="nucleotide sequence ID" value="NZ_SMKR01000056.1"/>
</dbReference>
<comment type="caution">
    <text evidence="2">The sequence shown here is derived from an EMBL/GenBank/DDBJ whole genome shotgun (WGS) entry which is preliminary data.</text>
</comment>
<organism evidence="2 3">
    <name type="scientific">Kribbella turkmenica</name>
    <dbReference type="NCBI Taxonomy" id="2530375"/>
    <lineage>
        <taxon>Bacteria</taxon>
        <taxon>Bacillati</taxon>
        <taxon>Actinomycetota</taxon>
        <taxon>Actinomycetes</taxon>
        <taxon>Propionibacteriales</taxon>
        <taxon>Kribbellaceae</taxon>
        <taxon>Kribbella</taxon>
    </lineage>
</organism>
<dbReference type="AlphaFoldDB" id="A0A4R4X511"/>
<keyword evidence="1" id="KW-1133">Transmembrane helix</keyword>
<feature type="transmembrane region" description="Helical" evidence="1">
    <location>
        <begin position="199"/>
        <end position="217"/>
    </location>
</feature>
<keyword evidence="1" id="KW-0472">Membrane</keyword>
<gene>
    <name evidence="2" type="ORF">E1218_15090</name>
</gene>
<keyword evidence="1" id="KW-0812">Transmembrane</keyword>
<dbReference type="EMBL" id="SMKR01000056">
    <property type="protein sequence ID" value="TDD25413.1"/>
    <property type="molecule type" value="Genomic_DNA"/>
</dbReference>
<sequence length="441" mass="45937">MTLETLVQLARSRTPADRSRVQLTTAALGLSGMFLLGALRIARLGDGELDTTVYSNYVAESGLRSGLIAILIILSALTAGLAVQALRLGTAARERRLAALRLAGASSRQVRQLSVTDAALAGLAGGLLAGPVYLVLSFLLGALPRMAQVLPGAELLDLLVWIPVVVVMTAAGALIGNLLHRDHLVPRAERPAQQPRTGLIAGPVMVGLGLIAARWFGYVASTVLVVGLALTFLSLTSLWIRRIGRRLSRSGDPANLLTGVRLVADARPPARMATLLACCGFLIGTLGNGAAASWTTRNIAGEPIFYLTGFGLAVIGLLLVTATGLAALIVGVADQLVDQRRQLACLTALGVDARFVRRVIRRQLTAVAAPALAMGLFLGSLFGLARVVGAPADPFRLSAVVLTVGLTAAGWLLGVLGGITAGHLLRNQTRDALDPENLRAA</sequence>
<feature type="transmembrane region" description="Helical" evidence="1">
    <location>
        <begin position="397"/>
        <end position="421"/>
    </location>
</feature>
<evidence type="ECO:0008006" key="4">
    <source>
        <dbReference type="Google" id="ProtNLM"/>
    </source>
</evidence>
<protein>
    <recommendedName>
        <fullName evidence="4">FtsX-like permease family protein</fullName>
    </recommendedName>
</protein>
<feature type="transmembrane region" description="Helical" evidence="1">
    <location>
        <begin position="364"/>
        <end position="385"/>
    </location>
</feature>
<feature type="transmembrane region" description="Helical" evidence="1">
    <location>
        <begin position="304"/>
        <end position="333"/>
    </location>
</feature>
<accession>A0A4R4X511</accession>
<proteinExistence type="predicted"/>
<dbReference type="Proteomes" id="UP000295172">
    <property type="component" value="Unassembled WGS sequence"/>
</dbReference>
<evidence type="ECO:0000313" key="2">
    <source>
        <dbReference type="EMBL" id="TDD25413.1"/>
    </source>
</evidence>
<keyword evidence="3" id="KW-1185">Reference proteome</keyword>
<feature type="transmembrane region" description="Helical" evidence="1">
    <location>
        <begin position="118"/>
        <end position="140"/>
    </location>
</feature>
<feature type="transmembrane region" description="Helical" evidence="1">
    <location>
        <begin position="62"/>
        <end position="86"/>
    </location>
</feature>
<feature type="transmembrane region" description="Helical" evidence="1">
    <location>
        <begin position="160"/>
        <end position="179"/>
    </location>
</feature>
<feature type="transmembrane region" description="Helical" evidence="1">
    <location>
        <begin position="223"/>
        <end position="240"/>
    </location>
</feature>
<evidence type="ECO:0000313" key="3">
    <source>
        <dbReference type="Proteomes" id="UP000295172"/>
    </source>
</evidence>
<feature type="transmembrane region" description="Helical" evidence="1">
    <location>
        <begin position="272"/>
        <end position="292"/>
    </location>
</feature>
<name>A0A4R4X511_9ACTN</name>
<feature type="transmembrane region" description="Helical" evidence="1">
    <location>
        <begin position="21"/>
        <end position="42"/>
    </location>
</feature>
<evidence type="ECO:0000256" key="1">
    <source>
        <dbReference type="SAM" id="Phobius"/>
    </source>
</evidence>
<reference evidence="2 3" key="1">
    <citation type="submission" date="2019-02" db="EMBL/GenBank/DDBJ databases">
        <title>Draft genome sequences of novel Actinobacteria.</title>
        <authorList>
            <person name="Sahin N."/>
            <person name="Ay H."/>
            <person name="Saygin H."/>
        </authorList>
    </citation>
    <scope>NUCLEOTIDE SEQUENCE [LARGE SCALE GENOMIC DNA]</scope>
    <source>
        <strain evidence="2 3">16K104</strain>
    </source>
</reference>